<gene>
    <name evidence="2" type="ORF">QNI22_13225</name>
</gene>
<evidence type="ECO:0000256" key="1">
    <source>
        <dbReference type="SAM" id="Phobius"/>
    </source>
</evidence>
<organism evidence="2 3">
    <name type="scientific">Xanthocytophaga agilis</name>
    <dbReference type="NCBI Taxonomy" id="3048010"/>
    <lineage>
        <taxon>Bacteria</taxon>
        <taxon>Pseudomonadati</taxon>
        <taxon>Bacteroidota</taxon>
        <taxon>Cytophagia</taxon>
        <taxon>Cytophagales</taxon>
        <taxon>Rhodocytophagaceae</taxon>
        <taxon>Xanthocytophaga</taxon>
    </lineage>
</organism>
<dbReference type="Proteomes" id="UP001232063">
    <property type="component" value="Unassembled WGS sequence"/>
</dbReference>
<feature type="transmembrane region" description="Helical" evidence="1">
    <location>
        <begin position="142"/>
        <end position="159"/>
    </location>
</feature>
<dbReference type="EMBL" id="JASJOU010000003">
    <property type="protein sequence ID" value="MDJ1501622.1"/>
    <property type="molecule type" value="Genomic_DNA"/>
</dbReference>
<sequence length="285" mass="32913">MIQIDDKLQNITFATAFLYFLALLRLTVYYKFFGLDIIPFLTVYEVIKSIFNANLFIASLLLFGLYLGVRFVLAGNKKKEENRPEENSNLSESGFPKPSQTTLKDLKSKLQHLVYACIVNVVCFWALFTFGDFPIKLFGQDIRILTFTASMVGLLVYLLNSTSKVSKRDVAYYAHMGYNFTMISNIMYIIFLVNLTTVIAFYEAEFVKKEEKNAISFKIDNTTISSNTTNRFIGVTENYIILYNLKEHKTTLYFREEVKELEFTTADLRPATKKEESVDSMHHPH</sequence>
<evidence type="ECO:0000313" key="2">
    <source>
        <dbReference type="EMBL" id="MDJ1501622.1"/>
    </source>
</evidence>
<keyword evidence="1" id="KW-1133">Transmembrane helix</keyword>
<reference evidence="2" key="1">
    <citation type="submission" date="2023-05" db="EMBL/GenBank/DDBJ databases">
        <authorList>
            <person name="Zhang X."/>
        </authorList>
    </citation>
    <scope>NUCLEOTIDE SEQUENCE</scope>
    <source>
        <strain evidence="2">BD1B2-1</strain>
    </source>
</reference>
<name>A0AAE3R6M0_9BACT</name>
<accession>A0AAE3R6M0</accession>
<feature type="transmembrane region" description="Helical" evidence="1">
    <location>
        <begin position="113"/>
        <end position="130"/>
    </location>
</feature>
<feature type="transmembrane region" description="Helical" evidence="1">
    <location>
        <begin position="180"/>
        <end position="202"/>
    </location>
</feature>
<keyword evidence="1" id="KW-0812">Transmembrane</keyword>
<keyword evidence="3" id="KW-1185">Reference proteome</keyword>
<protein>
    <submittedName>
        <fullName evidence="2">Uncharacterized protein</fullName>
    </submittedName>
</protein>
<dbReference type="RefSeq" id="WP_314511142.1">
    <property type="nucleotide sequence ID" value="NZ_JASJOU010000003.1"/>
</dbReference>
<feature type="transmembrane region" description="Helical" evidence="1">
    <location>
        <begin position="50"/>
        <end position="73"/>
    </location>
</feature>
<proteinExistence type="predicted"/>
<evidence type="ECO:0000313" key="3">
    <source>
        <dbReference type="Proteomes" id="UP001232063"/>
    </source>
</evidence>
<dbReference type="AlphaFoldDB" id="A0AAE3R6M0"/>
<feature type="transmembrane region" description="Helical" evidence="1">
    <location>
        <begin position="12"/>
        <end position="30"/>
    </location>
</feature>
<comment type="caution">
    <text evidence="2">The sequence shown here is derived from an EMBL/GenBank/DDBJ whole genome shotgun (WGS) entry which is preliminary data.</text>
</comment>
<keyword evidence="1" id="KW-0472">Membrane</keyword>